<dbReference type="RefSeq" id="XP_018983361.1">
    <property type="nucleotide sequence ID" value="XM_019127224.1"/>
</dbReference>
<feature type="compositionally biased region" description="Polar residues" evidence="1">
    <location>
        <begin position="201"/>
        <end position="222"/>
    </location>
</feature>
<evidence type="ECO:0008006" key="4">
    <source>
        <dbReference type="Google" id="ProtNLM"/>
    </source>
</evidence>
<feature type="region of interest" description="Disordered" evidence="1">
    <location>
        <begin position="180"/>
        <end position="255"/>
    </location>
</feature>
<feature type="compositionally biased region" description="Polar residues" evidence="1">
    <location>
        <begin position="120"/>
        <end position="138"/>
    </location>
</feature>
<dbReference type="Gene3D" id="2.60.40.10">
    <property type="entry name" value="Immunoglobulins"/>
    <property type="match status" value="1"/>
</dbReference>
<feature type="compositionally biased region" description="Basic and acidic residues" evidence="1">
    <location>
        <begin position="185"/>
        <end position="200"/>
    </location>
</feature>
<dbReference type="Proteomes" id="UP000094336">
    <property type="component" value="Unassembled WGS sequence"/>
</dbReference>
<evidence type="ECO:0000313" key="2">
    <source>
        <dbReference type="EMBL" id="ODQ78033.1"/>
    </source>
</evidence>
<accession>A0A1E3QK16</accession>
<gene>
    <name evidence="2" type="ORF">BABINDRAFT_15009</name>
</gene>
<proteinExistence type="predicted"/>
<dbReference type="InterPro" id="IPR014756">
    <property type="entry name" value="Ig_E-set"/>
</dbReference>
<feature type="compositionally biased region" description="Acidic residues" evidence="1">
    <location>
        <begin position="310"/>
        <end position="321"/>
    </location>
</feature>
<feature type="region of interest" description="Disordered" evidence="1">
    <location>
        <begin position="309"/>
        <end position="329"/>
    </location>
</feature>
<dbReference type="SUPFAM" id="SSF81296">
    <property type="entry name" value="E set domains"/>
    <property type="match status" value="1"/>
</dbReference>
<dbReference type="InterPro" id="IPR013783">
    <property type="entry name" value="Ig-like_fold"/>
</dbReference>
<dbReference type="AlphaFoldDB" id="A0A1E3QK16"/>
<dbReference type="EMBL" id="KV454437">
    <property type="protein sequence ID" value="ODQ78033.1"/>
    <property type="molecule type" value="Genomic_DNA"/>
</dbReference>
<dbReference type="GeneID" id="30145077"/>
<name>A0A1E3QK16_9ASCO</name>
<organism evidence="2 3">
    <name type="scientific">Babjeviella inositovora NRRL Y-12698</name>
    <dbReference type="NCBI Taxonomy" id="984486"/>
    <lineage>
        <taxon>Eukaryota</taxon>
        <taxon>Fungi</taxon>
        <taxon>Dikarya</taxon>
        <taxon>Ascomycota</taxon>
        <taxon>Saccharomycotina</taxon>
        <taxon>Pichiomycetes</taxon>
        <taxon>Serinales incertae sedis</taxon>
        <taxon>Babjeviella</taxon>
    </lineage>
</organism>
<protein>
    <recommendedName>
        <fullName evidence="4">AMP-activated protein kinase glycogen-binding domain-containing protein</fullName>
    </recommendedName>
</protein>
<reference evidence="3" key="1">
    <citation type="submission" date="2016-05" db="EMBL/GenBank/DDBJ databases">
        <title>Comparative genomics of biotechnologically important yeasts.</title>
        <authorList>
            <consortium name="DOE Joint Genome Institute"/>
            <person name="Riley R."/>
            <person name="Haridas S."/>
            <person name="Wolfe K.H."/>
            <person name="Lopes M.R."/>
            <person name="Hittinger C.T."/>
            <person name="Goker M."/>
            <person name="Salamov A."/>
            <person name="Wisecaver J."/>
            <person name="Long T.M."/>
            <person name="Aerts A.L."/>
            <person name="Barry K."/>
            <person name="Choi C."/>
            <person name="Clum A."/>
            <person name="Coughlan A.Y."/>
            <person name="Deshpande S."/>
            <person name="Douglass A.P."/>
            <person name="Hanson S.J."/>
            <person name="Klenk H.-P."/>
            <person name="Labutti K."/>
            <person name="Lapidus A."/>
            <person name="Lindquist E."/>
            <person name="Lipzen A."/>
            <person name="Meier-Kolthoff J.P."/>
            <person name="Ohm R.A."/>
            <person name="Otillar R.P."/>
            <person name="Pangilinan J."/>
            <person name="Peng Y."/>
            <person name="Rokas A."/>
            <person name="Rosa C.A."/>
            <person name="Scheuner C."/>
            <person name="Sibirny A.A."/>
            <person name="Slot J.C."/>
            <person name="Stielow J.B."/>
            <person name="Sun H."/>
            <person name="Kurtzman C.P."/>
            <person name="Blackwell M."/>
            <person name="Grigoriev I.V."/>
            <person name="Jeffries T.W."/>
        </authorList>
    </citation>
    <scope>NUCLEOTIDE SEQUENCE [LARGE SCALE GENOMIC DNA]</scope>
    <source>
        <strain evidence="3">NRRL Y-12698</strain>
    </source>
</reference>
<sequence length="425" mass="47070">MSLPDVIITTQSVSENGHLQIAGSFTNWSPLPMEYSPTDNTWNFNVSKHVEPEDVALEKLTFKFISDSGAGWFHDGRLSFEDDGFGGFNNYLVLPKTGIRSSASPDEEEYYDDADSSGSTFSNETTATPPNEALTSSKGEIDGLDSIFEVKELEASNAGHPKGKNIEIDESYTKESSFLAPATKGSDRFEGISPEAEKDTGQNSPLTFTPESTPMDTETGPVSETVEHERLQPIKSSSHGLEEDEVTKTAEISGEKAAVAEERIPTEIHQKSVAPETPPVRLHDNKEGPNQTFRSDVSTSLLKNFKDEIESTTDEERDEESVTPFSTPVNPSVEVFEEIQSLHSEPEIVSASAQLEETVRTLVLQQLGALREANVTEVDNDQVAVITEETQDGPQRNKATVVHFALFRWWLYFKMMICHLVNSWR</sequence>
<keyword evidence="3" id="KW-1185">Reference proteome</keyword>
<feature type="region of interest" description="Disordered" evidence="1">
    <location>
        <begin position="275"/>
        <end position="294"/>
    </location>
</feature>
<dbReference type="CDD" id="cd02859">
    <property type="entry name" value="E_set_AMPKbeta_like_N"/>
    <property type="match status" value="1"/>
</dbReference>
<feature type="region of interest" description="Disordered" evidence="1">
    <location>
        <begin position="102"/>
        <end position="139"/>
    </location>
</feature>
<evidence type="ECO:0000256" key="1">
    <source>
        <dbReference type="SAM" id="MobiDB-lite"/>
    </source>
</evidence>
<feature type="compositionally biased region" description="Acidic residues" evidence="1">
    <location>
        <begin position="105"/>
        <end position="115"/>
    </location>
</feature>
<evidence type="ECO:0000313" key="3">
    <source>
        <dbReference type="Proteomes" id="UP000094336"/>
    </source>
</evidence>